<dbReference type="EMBL" id="JASHIF010000009">
    <property type="protein sequence ID" value="MDI9859750.1"/>
    <property type="molecule type" value="Genomic_DNA"/>
</dbReference>
<evidence type="ECO:0000313" key="2">
    <source>
        <dbReference type="EMBL" id="MDI9859750.1"/>
    </source>
</evidence>
<keyword evidence="3" id="KW-1185">Reference proteome</keyword>
<feature type="transmembrane region" description="Helical" evidence="1">
    <location>
        <begin position="190"/>
        <end position="208"/>
    </location>
</feature>
<dbReference type="Proteomes" id="UP001236507">
    <property type="component" value="Unassembled WGS sequence"/>
</dbReference>
<gene>
    <name evidence="2" type="ORF">QM524_11070</name>
</gene>
<keyword evidence="1" id="KW-0472">Membrane</keyword>
<keyword evidence="1" id="KW-0812">Transmembrane</keyword>
<proteinExistence type="predicted"/>
<evidence type="ECO:0000256" key="1">
    <source>
        <dbReference type="SAM" id="Phobius"/>
    </source>
</evidence>
<accession>A0ABT6Y863</accession>
<keyword evidence="1" id="KW-1133">Transmembrane helix</keyword>
<dbReference type="RefSeq" id="WP_283344630.1">
    <property type="nucleotide sequence ID" value="NZ_JASHIF010000009.1"/>
</dbReference>
<comment type="caution">
    <text evidence="2">The sequence shown here is derived from an EMBL/GenBank/DDBJ whole genome shotgun (WGS) entry which is preliminary data.</text>
</comment>
<reference evidence="2 3" key="1">
    <citation type="submission" date="2023-05" db="EMBL/GenBank/DDBJ databases">
        <title>Novel species of genus Flectobacillus isolated from stream in China.</title>
        <authorList>
            <person name="Lu H."/>
        </authorList>
    </citation>
    <scope>NUCLEOTIDE SEQUENCE [LARGE SCALE GENOMIC DNA]</scope>
    <source>
        <strain evidence="2 3">KCTC 42575</strain>
    </source>
</reference>
<feature type="transmembrane region" description="Helical" evidence="1">
    <location>
        <begin position="163"/>
        <end position="184"/>
    </location>
</feature>
<evidence type="ECO:0008006" key="4">
    <source>
        <dbReference type="Google" id="ProtNLM"/>
    </source>
</evidence>
<sequence>MIPQQNLDLWNRIQQFELDVPNVSFPFSKRLARENGWTHQYSLKVIQEYKKFIFLCCISPTPITPSDEVDQAWHLHLTYTQSYWIDFCQNTLQKHIHHNPTEGGNKEAHKFDDYYSKSLKFYQEIFDTLPPQNIWRPHQERFGKQQFQRLDTNNYWLIQKNTFFNSIKPVLISFFIVGCLFLFVRASGSGIFWVISGIIGILVAIVLASQQGSNTNHDERAKVDSGCGATFFSDGGDAGHAGDGGHSGDGGGHGCSGCGSGCSGCSGGCSGCGS</sequence>
<name>A0ABT6Y863_9BACT</name>
<protein>
    <recommendedName>
        <fullName evidence="4">TIGR04222 domain-containing membrane protein</fullName>
    </recommendedName>
</protein>
<organism evidence="2 3">
    <name type="scientific">Flectobacillus roseus</name>
    <dbReference type="NCBI Taxonomy" id="502259"/>
    <lineage>
        <taxon>Bacteria</taxon>
        <taxon>Pseudomonadati</taxon>
        <taxon>Bacteroidota</taxon>
        <taxon>Cytophagia</taxon>
        <taxon>Cytophagales</taxon>
        <taxon>Flectobacillaceae</taxon>
        <taxon>Flectobacillus</taxon>
    </lineage>
</organism>
<evidence type="ECO:0000313" key="3">
    <source>
        <dbReference type="Proteomes" id="UP001236507"/>
    </source>
</evidence>